<name>A0A398DHQ5_9BACT</name>
<comment type="caution">
    <text evidence="9">The sequence shown here is derived from an EMBL/GenBank/DDBJ whole genome shotgun (WGS) entry which is preliminary data.</text>
</comment>
<dbReference type="PANTHER" id="PTHR32481">
    <property type="entry name" value="AMINOPEPTIDASE"/>
    <property type="match status" value="1"/>
</dbReference>
<feature type="binding site" evidence="8">
    <location>
        <position position="306"/>
    </location>
    <ligand>
        <name>Zn(2+)</name>
        <dbReference type="ChEBI" id="CHEBI:29105"/>
        <label>2</label>
    </ligand>
</feature>
<evidence type="ECO:0000313" key="10">
    <source>
        <dbReference type="Proteomes" id="UP000266260"/>
    </source>
</evidence>
<dbReference type="Pfam" id="PF05343">
    <property type="entry name" value="Peptidase_M42"/>
    <property type="match status" value="1"/>
</dbReference>
<evidence type="ECO:0000256" key="2">
    <source>
        <dbReference type="ARBA" id="ARBA00022438"/>
    </source>
</evidence>
<dbReference type="SUPFAM" id="SSF53187">
    <property type="entry name" value="Zn-dependent exopeptidases"/>
    <property type="match status" value="1"/>
</dbReference>
<dbReference type="AlphaFoldDB" id="A0A398DHQ5"/>
<evidence type="ECO:0000256" key="4">
    <source>
        <dbReference type="ARBA" id="ARBA00022723"/>
    </source>
</evidence>
<sequence>MNELIQTLTQTWGPTSYEEGIRGVIMRELDSLHMDCRVDALGNLIYCIPASGKPKLLVSAHMDQIGIIITHVDKDGFLRFGAVGGLDPYKVLGHRFVFANGTLGVAAVESKEHKTLEHLTLDKLFLDIGAVSKDDALLHVAVGDFAVYAGDCVQVGNRVTSAALDDRIGCYVLIEALKAAVGKKLNYETYAMFSVQEEIGIKGAKVGAWGIQPDLAIALDVTAWGDTPESYVLDISLGKGPAIKVKDAGMVATPAIRDLLIEAAKNHGIPFQLEVLQGGTTDAAAIQTIANGVPTGVISIPDRYVHSASEMVDIGDVEDCIKLLVAVLLK</sequence>
<dbReference type="Gene3D" id="3.40.630.10">
    <property type="entry name" value="Zn peptidases"/>
    <property type="match status" value="1"/>
</dbReference>
<keyword evidence="10" id="KW-1185">Reference proteome</keyword>
<evidence type="ECO:0000256" key="7">
    <source>
        <dbReference type="PIRSR" id="PIRSR001123-1"/>
    </source>
</evidence>
<dbReference type="PIRSF" id="PIRSF001123">
    <property type="entry name" value="PepA_GA"/>
    <property type="match status" value="1"/>
</dbReference>
<comment type="similarity">
    <text evidence="1 6">Belongs to the peptidase M42 family.</text>
</comment>
<gene>
    <name evidence="9" type="ORF">SMC6_00975</name>
</gene>
<proteinExistence type="inferred from homology"/>
<evidence type="ECO:0000256" key="1">
    <source>
        <dbReference type="ARBA" id="ARBA00006272"/>
    </source>
</evidence>
<dbReference type="Proteomes" id="UP000266260">
    <property type="component" value="Unassembled WGS sequence"/>
</dbReference>
<dbReference type="Gene3D" id="2.40.30.40">
    <property type="entry name" value="Peptidase M42, domain 2"/>
    <property type="match status" value="1"/>
</dbReference>
<dbReference type="EMBL" id="QXIT01000017">
    <property type="protein sequence ID" value="RIE10634.1"/>
    <property type="molecule type" value="Genomic_DNA"/>
</dbReference>
<evidence type="ECO:0000256" key="3">
    <source>
        <dbReference type="ARBA" id="ARBA00022670"/>
    </source>
</evidence>
<keyword evidence="2" id="KW-0031">Aminopeptidase</keyword>
<dbReference type="SUPFAM" id="SSF101821">
    <property type="entry name" value="Aminopeptidase/glucanase lid domain"/>
    <property type="match status" value="1"/>
</dbReference>
<dbReference type="RefSeq" id="WP_119175360.1">
    <property type="nucleotide sequence ID" value="NZ_QXIT01000017.1"/>
</dbReference>
<feature type="binding site" evidence="8">
    <location>
        <position position="165"/>
    </location>
    <ligand>
        <name>Zn(2+)</name>
        <dbReference type="ChEBI" id="CHEBI:29105"/>
        <label>1</label>
    </ligand>
</feature>
<dbReference type="InterPro" id="IPR023367">
    <property type="entry name" value="Peptidase_M42_dom2"/>
</dbReference>
<dbReference type="InterPro" id="IPR008007">
    <property type="entry name" value="Peptidase_M42"/>
</dbReference>
<organism evidence="9 10">
    <name type="scientific">Candidatus Cryosericum odellii</name>
    <dbReference type="NCBI Taxonomy" id="2290917"/>
    <lineage>
        <taxon>Bacteria</taxon>
        <taxon>Pseudomonadati</taxon>
        <taxon>Caldisericota/Cryosericota group</taxon>
        <taxon>Candidatus Cryosericota</taxon>
        <taxon>Candidatus Cryosericia</taxon>
        <taxon>Candidatus Cryosericales</taxon>
        <taxon>Candidatus Cryosericaceae</taxon>
        <taxon>Candidatus Cryosericum</taxon>
    </lineage>
</organism>
<dbReference type="GO" id="GO:0006508">
    <property type="term" value="P:proteolysis"/>
    <property type="evidence" value="ECO:0007669"/>
    <property type="project" value="UniProtKB-KW"/>
</dbReference>
<feature type="binding site" evidence="8">
    <location>
        <position position="198"/>
    </location>
    <ligand>
        <name>Zn(2+)</name>
        <dbReference type="ChEBI" id="CHEBI:29105"/>
        <label>2</label>
    </ligand>
</feature>
<comment type="cofactor">
    <cofactor evidence="8">
        <name>a divalent metal cation</name>
        <dbReference type="ChEBI" id="CHEBI:60240"/>
    </cofactor>
    <text evidence="8">Binds 2 divalent metal cations per subunit.</text>
</comment>
<evidence type="ECO:0000256" key="5">
    <source>
        <dbReference type="ARBA" id="ARBA00022801"/>
    </source>
</evidence>
<feature type="active site" description="Proton acceptor" evidence="7">
    <location>
        <position position="197"/>
    </location>
</feature>
<dbReference type="GO" id="GO:0046872">
    <property type="term" value="F:metal ion binding"/>
    <property type="evidence" value="ECO:0007669"/>
    <property type="project" value="UniProtKB-UniRule"/>
</dbReference>
<dbReference type="GO" id="GO:0004177">
    <property type="term" value="F:aminopeptidase activity"/>
    <property type="evidence" value="ECO:0007669"/>
    <property type="project" value="UniProtKB-UniRule"/>
</dbReference>
<keyword evidence="5" id="KW-0378">Hydrolase</keyword>
<dbReference type="PANTHER" id="PTHR32481:SF9">
    <property type="entry name" value="ENDOGLUCANASE"/>
    <property type="match status" value="1"/>
</dbReference>
<evidence type="ECO:0000313" key="9">
    <source>
        <dbReference type="EMBL" id="RIE10634.1"/>
    </source>
</evidence>
<feature type="binding site" evidence="8">
    <location>
        <position position="165"/>
    </location>
    <ligand>
        <name>Zn(2+)</name>
        <dbReference type="ChEBI" id="CHEBI:29105"/>
        <label>2</label>
    </ligand>
</feature>
<dbReference type="InterPro" id="IPR051464">
    <property type="entry name" value="Peptidase_M42_aminopept"/>
</dbReference>
<accession>A0A398DHQ5</accession>
<feature type="binding site" evidence="8">
    <location>
        <position position="61"/>
    </location>
    <ligand>
        <name>Zn(2+)</name>
        <dbReference type="ChEBI" id="CHEBI:29105"/>
        <label>1</label>
    </ligand>
</feature>
<keyword evidence="4 8" id="KW-0479">Metal-binding</keyword>
<evidence type="ECO:0000256" key="6">
    <source>
        <dbReference type="PIRNR" id="PIRNR001123"/>
    </source>
</evidence>
<reference evidence="9 10" key="1">
    <citation type="submission" date="2018-09" db="EMBL/GenBank/DDBJ databases">
        <title>Discovery and Ecogenomic Context for Candidatus Cryosericales, a Global Caldiserica Order Active in Thawing Permafrost.</title>
        <authorList>
            <person name="Martinez M.A."/>
            <person name="Woodcroft B.J."/>
            <person name="Ignacio Espinoza J.C."/>
            <person name="Zayed A."/>
            <person name="Singleton C.M."/>
            <person name="Boyd J."/>
            <person name="Li Y.-F."/>
            <person name="Purvine S."/>
            <person name="Maughan H."/>
            <person name="Hodgkins S.B."/>
            <person name="Anderson D."/>
            <person name="Sederholm M."/>
            <person name="Temperton B."/>
            <person name="Saleska S.R."/>
            <person name="Tyson G.W."/>
            <person name="Rich V.I."/>
        </authorList>
    </citation>
    <scope>NUCLEOTIDE SEQUENCE [LARGE SCALE GENOMIC DNA]</scope>
    <source>
        <strain evidence="9 10">SMC6</strain>
    </source>
</reference>
<feature type="binding site" evidence="8">
    <location>
        <position position="220"/>
    </location>
    <ligand>
        <name>Zn(2+)</name>
        <dbReference type="ChEBI" id="CHEBI:29105"/>
        <label>1</label>
    </ligand>
</feature>
<protein>
    <submittedName>
        <fullName evidence="9">M42 family peptidase</fullName>
    </submittedName>
</protein>
<keyword evidence="3" id="KW-0645">Protease</keyword>
<evidence type="ECO:0000256" key="8">
    <source>
        <dbReference type="PIRSR" id="PIRSR001123-2"/>
    </source>
</evidence>